<keyword evidence="2" id="KW-0813">Transport</keyword>
<feature type="transmembrane region" description="Helical" evidence="6">
    <location>
        <begin position="271"/>
        <end position="290"/>
    </location>
</feature>
<sequence>MNQSQEIQKLKTYRWLIWGVLVLSYIIVFFHRLALGVVREDLVATFGITGTTFANLGSTYFYAYMVMQIPSGILADSLGARKTVTIGTLLAGIGSIVFGYAPSIAMAFLGRLLVGIGVSVAFIAILKVQSQWFFEREFATMSGITSFVGNLGGIFAQTPLAIMVAYFTWRSTFAAIGVISIVIAILCYVFVKNSPSDMGLPTIESIEGKEKKAMKTPPLGEGLKEALLNWKTWPSFFVFAGFFGAFVSLTGTWGISYLVEVYEITRQAATNYTTVAVLGLAIGGIVVGKFSDAIQSRKKPMLIFGSIYVITWAILVFVNGGKPPIGILYPLFFIMGITCPIFVLGWACSKEVNHPGLAGISTSIVNIGGFFGGAVLPPLLGRVFDNYGEVLSVTALYQKAFMYCFIASVVGFLFVFLVKETHCRNIYRENTQE</sequence>
<organism evidence="8 9">
    <name type="scientific">Natronincola peptidivorans</name>
    <dbReference type="NCBI Taxonomy" id="426128"/>
    <lineage>
        <taxon>Bacteria</taxon>
        <taxon>Bacillati</taxon>
        <taxon>Bacillota</taxon>
        <taxon>Clostridia</taxon>
        <taxon>Peptostreptococcales</taxon>
        <taxon>Natronincolaceae</taxon>
        <taxon>Natronincola</taxon>
    </lineage>
</organism>
<dbReference type="RefSeq" id="WP_090439560.1">
    <property type="nucleotide sequence ID" value="NZ_FOHU01000002.1"/>
</dbReference>
<dbReference type="PANTHER" id="PTHR43826:SF3">
    <property type="entry name" value="GLUCOSE-6-PHOSPHATE EXCHANGER SLC37A4"/>
    <property type="match status" value="1"/>
</dbReference>
<keyword evidence="3 6" id="KW-0812">Transmembrane</keyword>
<evidence type="ECO:0000256" key="3">
    <source>
        <dbReference type="ARBA" id="ARBA00022692"/>
    </source>
</evidence>
<evidence type="ECO:0000259" key="7">
    <source>
        <dbReference type="PROSITE" id="PS50850"/>
    </source>
</evidence>
<feature type="transmembrane region" description="Helical" evidence="6">
    <location>
        <begin position="108"/>
        <end position="126"/>
    </location>
</feature>
<keyword evidence="4 6" id="KW-1133">Transmembrane helix</keyword>
<dbReference type="OrthoDB" id="9773404at2"/>
<dbReference type="EMBL" id="FOHU01000002">
    <property type="protein sequence ID" value="SES86311.1"/>
    <property type="molecule type" value="Genomic_DNA"/>
</dbReference>
<feature type="transmembrane region" description="Helical" evidence="6">
    <location>
        <begin position="147"/>
        <end position="167"/>
    </location>
</feature>
<reference evidence="8 9" key="1">
    <citation type="submission" date="2016-10" db="EMBL/GenBank/DDBJ databases">
        <authorList>
            <person name="de Groot N.N."/>
        </authorList>
    </citation>
    <scope>NUCLEOTIDE SEQUENCE [LARGE SCALE GENOMIC DNA]</scope>
    <source>
        <strain evidence="8 9">DSM 18979</strain>
    </source>
</reference>
<dbReference type="PIRSF" id="PIRSF002808">
    <property type="entry name" value="Hexose_phosphate_transp"/>
    <property type="match status" value="1"/>
</dbReference>
<dbReference type="SUPFAM" id="SSF103473">
    <property type="entry name" value="MFS general substrate transporter"/>
    <property type="match status" value="1"/>
</dbReference>
<keyword evidence="5 6" id="KW-0472">Membrane</keyword>
<dbReference type="InterPro" id="IPR000849">
    <property type="entry name" value="Sugar_P_transporter"/>
</dbReference>
<dbReference type="Proteomes" id="UP000199568">
    <property type="component" value="Unassembled WGS sequence"/>
</dbReference>
<evidence type="ECO:0000256" key="5">
    <source>
        <dbReference type="ARBA" id="ARBA00023136"/>
    </source>
</evidence>
<feature type="transmembrane region" description="Helical" evidence="6">
    <location>
        <begin position="236"/>
        <end position="259"/>
    </location>
</feature>
<name>A0A1H9ZWY8_9FIRM</name>
<feature type="transmembrane region" description="Helical" evidence="6">
    <location>
        <begin position="400"/>
        <end position="418"/>
    </location>
</feature>
<evidence type="ECO:0000256" key="1">
    <source>
        <dbReference type="ARBA" id="ARBA00004651"/>
    </source>
</evidence>
<feature type="transmembrane region" description="Helical" evidence="6">
    <location>
        <begin position="327"/>
        <end position="348"/>
    </location>
</feature>
<dbReference type="GO" id="GO:0035435">
    <property type="term" value="P:phosphate ion transmembrane transport"/>
    <property type="evidence" value="ECO:0007669"/>
    <property type="project" value="TreeGrafter"/>
</dbReference>
<feature type="transmembrane region" description="Helical" evidence="6">
    <location>
        <begin position="84"/>
        <end position="102"/>
    </location>
</feature>
<accession>A0A1H9ZWY8</accession>
<dbReference type="InterPro" id="IPR051337">
    <property type="entry name" value="OPA_Antiporter"/>
</dbReference>
<dbReference type="InterPro" id="IPR036259">
    <property type="entry name" value="MFS_trans_sf"/>
</dbReference>
<dbReference type="InterPro" id="IPR011701">
    <property type="entry name" value="MFS"/>
</dbReference>
<dbReference type="GO" id="GO:0005886">
    <property type="term" value="C:plasma membrane"/>
    <property type="evidence" value="ECO:0007669"/>
    <property type="project" value="UniProtKB-SubCell"/>
</dbReference>
<dbReference type="PROSITE" id="PS50850">
    <property type="entry name" value="MFS"/>
    <property type="match status" value="1"/>
</dbReference>
<dbReference type="AlphaFoldDB" id="A0A1H9ZWY8"/>
<dbReference type="Pfam" id="PF07690">
    <property type="entry name" value="MFS_1"/>
    <property type="match status" value="1"/>
</dbReference>
<proteinExistence type="predicted"/>
<feature type="domain" description="Major facilitator superfamily (MFS) profile" evidence="7">
    <location>
        <begin position="17"/>
        <end position="423"/>
    </location>
</feature>
<feature type="transmembrane region" description="Helical" evidence="6">
    <location>
        <begin position="302"/>
        <end position="321"/>
    </location>
</feature>
<comment type="subcellular location">
    <subcellularLocation>
        <location evidence="1">Cell membrane</location>
        <topology evidence="1">Multi-pass membrane protein</topology>
    </subcellularLocation>
</comment>
<evidence type="ECO:0000256" key="6">
    <source>
        <dbReference type="SAM" id="Phobius"/>
    </source>
</evidence>
<dbReference type="STRING" id="426128.SAMN05660297_00762"/>
<evidence type="ECO:0000313" key="8">
    <source>
        <dbReference type="EMBL" id="SES86311.1"/>
    </source>
</evidence>
<feature type="transmembrane region" description="Helical" evidence="6">
    <location>
        <begin position="42"/>
        <end position="63"/>
    </location>
</feature>
<dbReference type="PANTHER" id="PTHR43826">
    <property type="entry name" value="GLUCOSE-6-PHOSPHATE EXCHANGER SLC37A4"/>
    <property type="match status" value="1"/>
</dbReference>
<keyword evidence="9" id="KW-1185">Reference proteome</keyword>
<dbReference type="Gene3D" id="1.20.1250.20">
    <property type="entry name" value="MFS general substrate transporter like domains"/>
    <property type="match status" value="2"/>
</dbReference>
<evidence type="ECO:0000256" key="4">
    <source>
        <dbReference type="ARBA" id="ARBA00022989"/>
    </source>
</evidence>
<feature type="transmembrane region" description="Helical" evidence="6">
    <location>
        <begin position="12"/>
        <end position="30"/>
    </location>
</feature>
<dbReference type="InterPro" id="IPR020846">
    <property type="entry name" value="MFS_dom"/>
</dbReference>
<feature type="transmembrane region" description="Helical" evidence="6">
    <location>
        <begin position="360"/>
        <end position="380"/>
    </location>
</feature>
<evidence type="ECO:0000313" key="9">
    <source>
        <dbReference type="Proteomes" id="UP000199568"/>
    </source>
</evidence>
<gene>
    <name evidence="8" type="ORF">SAMN05660297_00762</name>
</gene>
<evidence type="ECO:0000256" key="2">
    <source>
        <dbReference type="ARBA" id="ARBA00022448"/>
    </source>
</evidence>
<dbReference type="GO" id="GO:0061513">
    <property type="term" value="F:glucose 6-phosphate:phosphate antiporter activity"/>
    <property type="evidence" value="ECO:0007669"/>
    <property type="project" value="TreeGrafter"/>
</dbReference>
<feature type="transmembrane region" description="Helical" evidence="6">
    <location>
        <begin position="173"/>
        <end position="191"/>
    </location>
</feature>
<protein>
    <submittedName>
        <fullName evidence="8">Sugar phosphate permease</fullName>
    </submittedName>
</protein>